<sequence length="303" mass="35245">MDGNNKSVCFLFDGDNSECVKYALNLIKRVLDCCCYKGDKKLLLIYNRYCFTDDVDILERLFTPSTESSKLINLHQDYKNSSDYDKLIDDFLKHCIDYQPSETLSYTDTFPINNTSSSFNTYSNTLNNYSSPTEHTSENTPNDSVTDIKLYTENNSDHDVRLITYAYDSMDDYMDNVDKLLNSLENVEHIFVTGLSNLLDDEVFEEEEEEEYHEVDHPFSFIGFSEDEVKVYDEDLISLYCLSLELVLNHLKQDENQLISNSDCGCDLIPKFFLFDRLPSDSDSATKFAKFISDRFNRTYFIH</sequence>
<dbReference type="EMBL" id="UIVS01000003">
    <property type="protein sequence ID" value="SVP92894.1"/>
    <property type="molecule type" value="Genomic_DNA"/>
</dbReference>
<gene>
    <name evidence="2" type="ORF">TAT_000268800</name>
    <name evidence="1" type="ORF">TAV_000269200</name>
</gene>
<protein>
    <submittedName>
        <fullName evidence="1">Uncharacterized protein</fullName>
    </submittedName>
</protein>
<evidence type="ECO:0000313" key="2">
    <source>
        <dbReference type="EMBL" id="SVP93695.1"/>
    </source>
</evidence>
<dbReference type="EMBL" id="UIVT01000003">
    <property type="protein sequence ID" value="SVP93695.1"/>
    <property type="molecule type" value="Genomic_DNA"/>
</dbReference>
<name>A0A3B0MSP8_THEAN</name>
<evidence type="ECO:0000313" key="1">
    <source>
        <dbReference type="EMBL" id="SVP92894.1"/>
    </source>
</evidence>
<reference evidence="1" key="1">
    <citation type="submission" date="2018-07" db="EMBL/GenBank/DDBJ databases">
        <authorList>
            <person name="Quirk P.G."/>
            <person name="Krulwich T.A."/>
        </authorList>
    </citation>
    <scope>NUCLEOTIDE SEQUENCE</scope>
    <source>
        <strain evidence="1">Anand</strain>
    </source>
</reference>
<dbReference type="AlphaFoldDB" id="A0A3B0MSP8"/>
<dbReference type="VEuPathDB" id="PiroplasmaDB:TA05200"/>
<accession>A0A3B0MSP8</accession>
<organism evidence="1">
    <name type="scientific">Theileria annulata</name>
    <dbReference type="NCBI Taxonomy" id="5874"/>
    <lineage>
        <taxon>Eukaryota</taxon>
        <taxon>Sar</taxon>
        <taxon>Alveolata</taxon>
        <taxon>Apicomplexa</taxon>
        <taxon>Aconoidasida</taxon>
        <taxon>Piroplasmida</taxon>
        <taxon>Theileriidae</taxon>
        <taxon>Theileria</taxon>
    </lineage>
</organism>
<proteinExistence type="predicted"/>